<dbReference type="OrthoDB" id="2281291at2759"/>
<feature type="region of interest" description="Disordered" evidence="1">
    <location>
        <begin position="373"/>
        <end position="392"/>
    </location>
</feature>
<dbReference type="InParanoid" id="A0A162UML4"/>
<dbReference type="EMBL" id="KV440976">
    <property type="protein sequence ID" value="OAD76383.1"/>
    <property type="molecule type" value="Genomic_DNA"/>
</dbReference>
<evidence type="ECO:0000313" key="3">
    <source>
        <dbReference type="Proteomes" id="UP000077315"/>
    </source>
</evidence>
<feature type="compositionally biased region" description="Polar residues" evidence="1">
    <location>
        <begin position="338"/>
        <end position="357"/>
    </location>
</feature>
<accession>A0A162UML4</accession>
<protein>
    <submittedName>
        <fullName evidence="2">Uncharacterized protein</fullName>
    </submittedName>
</protein>
<dbReference type="Proteomes" id="UP000077315">
    <property type="component" value="Unassembled WGS sequence"/>
</dbReference>
<name>A0A162UML4_PHYB8</name>
<feature type="region of interest" description="Disordered" evidence="1">
    <location>
        <begin position="290"/>
        <end position="362"/>
    </location>
</feature>
<evidence type="ECO:0000313" key="2">
    <source>
        <dbReference type="EMBL" id="OAD76383.1"/>
    </source>
</evidence>
<gene>
    <name evidence="2" type="ORF">PHYBLDRAFT_186260</name>
</gene>
<dbReference type="GeneID" id="29000117"/>
<evidence type="ECO:0000256" key="1">
    <source>
        <dbReference type="SAM" id="MobiDB-lite"/>
    </source>
</evidence>
<dbReference type="AlphaFoldDB" id="A0A162UML4"/>
<feature type="compositionally biased region" description="Low complexity" evidence="1">
    <location>
        <begin position="325"/>
        <end position="337"/>
    </location>
</feature>
<organism evidence="2 3">
    <name type="scientific">Phycomyces blakesleeanus (strain ATCC 8743b / DSM 1359 / FGSC 10004 / NBRC 33097 / NRRL 1555)</name>
    <dbReference type="NCBI Taxonomy" id="763407"/>
    <lineage>
        <taxon>Eukaryota</taxon>
        <taxon>Fungi</taxon>
        <taxon>Fungi incertae sedis</taxon>
        <taxon>Mucoromycota</taxon>
        <taxon>Mucoromycotina</taxon>
        <taxon>Mucoromycetes</taxon>
        <taxon>Mucorales</taxon>
        <taxon>Phycomycetaceae</taxon>
        <taxon>Phycomyces</taxon>
    </lineage>
</organism>
<keyword evidence="3" id="KW-1185">Reference proteome</keyword>
<proteinExistence type="predicted"/>
<dbReference type="RefSeq" id="XP_018294423.1">
    <property type="nucleotide sequence ID" value="XM_018439211.1"/>
</dbReference>
<sequence length="392" mass="44749">MSTESRLSSWILKNNKDLLSSKSTRQSLLITQCHYAANSTKSSNILVLLLTDGQYWIPALMDTKKIKEVLEISQALENHLAKLVGMVINISKTMFAVYRRGDALSPHLIVQEYELAELKQSGQQTTPKEIHEHPDIKLWLDELQTAMPDLEQESINELYPSKDRKEIDGFLNQYESVVSGFEYLMLHYYNEIIKTNLKRSNNIDHVKEWRQRMKTNAKKRKVSTWNIIDSGRDLWKDKIVDMMSLIYLDYKSDVSSEKDLIFDSYPTEHQEAKDDNGNDNEEEVSGQIKIENESQTAIDHKSHDSNTKKSTEDQDTQFSFDSIKNNTNNTNNNNATTSSWSKVGQNSSSSSIDSTEFLSPVELPGLNTDHDISTNSILGQTEGVGSYDFENV</sequence>
<dbReference type="VEuPathDB" id="FungiDB:PHYBLDRAFT_186260"/>
<reference evidence="3" key="1">
    <citation type="submission" date="2015-06" db="EMBL/GenBank/DDBJ databases">
        <title>Expansion of signal transduction pathways in fungi by whole-genome duplication.</title>
        <authorList>
            <consortium name="DOE Joint Genome Institute"/>
            <person name="Corrochano L.M."/>
            <person name="Kuo A."/>
            <person name="Marcet-Houben M."/>
            <person name="Polaino S."/>
            <person name="Salamov A."/>
            <person name="Villalobos J.M."/>
            <person name="Alvarez M.I."/>
            <person name="Avalos J."/>
            <person name="Benito E.P."/>
            <person name="Benoit I."/>
            <person name="Burger G."/>
            <person name="Camino L.P."/>
            <person name="Canovas D."/>
            <person name="Cerda-Olmedo E."/>
            <person name="Cheng J.-F."/>
            <person name="Dominguez A."/>
            <person name="Elias M."/>
            <person name="Eslava A.P."/>
            <person name="Glaser F."/>
            <person name="Grimwood J."/>
            <person name="Gutierrez G."/>
            <person name="Heitman J."/>
            <person name="Henrissat B."/>
            <person name="Iturriaga E.A."/>
            <person name="Lang B.F."/>
            <person name="Lavin J.L."/>
            <person name="Lee S."/>
            <person name="Li W."/>
            <person name="Lindquist E."/>
            <person name="Lopez-Garcia S."/>
            <person name="Luque E.M."/>
            <person name="Marcos A.T."/>
            <person name="Martin J."/>
            <person name="McCluskey K."/>
            <person name="Medina H.R."/>
            <person name="Miralles-Duran A."/>
            <person name="Miyazaki A."/>
            <person name="Munoz-Torres E."/>
            <person name="Oguiza J.A."/>
            <person name="Ohm R."/>
            <person name="Olmedo M."/>
            <person name="Orejas M."/>
            <person name="Ortiz-Castellanos L."/>
            <person name="Pisabarro A.G."/>
            <person name="Rodriguez-Romero J."/>
            <person name="Ruiz-Herrera J."/>
            <person name="Ruiz-Vazquez R."/>
            <person name="Sanz C."/>
            <person name="Schackwitz W."/>
            <person name="Schmutz J."/>
            <person name="Shahriari M."/>
            <person name="Shelest E."/>
            <person name="Silva-Franco F."/>
            <person name="Soanes D."/>
            <person name="Syed K."/>
            <person name="Tagua V.G."/>
            <person name="Talbot N.J."/>
            <person name="Thon M."/>
            <person name="De vries R.P."/>
            <person name="Wiebenga A."/>
            <person name="Yadav J.S."/>
            <person name="Braun E.L."/>
            <person name="Baker S."/>
            <person name="Garre V."/>
            <person name="Horwitz B."/>
            <person name="Torres-Martinez S."/>
            <person name="Idnurm A."/>
            <person name="Herrera-Estrella A."/>
            <person name="Gabaldon T."/>
            <person name="Grigoriev I.V."/>
        </authorList>
    </citation>
    <scope>NUCLEOTIDE SEQUENCE [LARGE SCALE GENOMIC DNA]</scope>
    <source>
        <strain evidence="3">NRRL 1555(-)</strain>
    </source>
</reference>
<feature type="compositionally biased region" description="Basic and acidic residues" evidence="1">
    <location>
        <begin position="298"/>
        <end position="312"/>
    </location>
</feature>